<gene>
    <name evidence="3" type="ORF">GC722_13910</name>
</gene>
<reference evidence="3 4" key="1">
    <citation type="submission" date="2019-12" db="EMBL/GenBank/DDBJ databases">
        <title>Auraticoccus cholistani sp. nov., an actinomycete isolated from soil of Cholistan desert.</title>
        <authorList>
            <person name="Cheema M.T."/>
        </authorList>
    </citation>
    <scope>NUCLEOTIDE SEQUENCE [LARGE SCALE GENOMIC DNA]</scope>
    <source>
        <strain evidence="3 4">F435</strain>
    </source>
</reference>
<evidence type="ECO:0000313" key="3">
    <source>
        <dbReference type="EMBL" id="MVA77112.1"/>
    </source>
</evidence>
<evidence type="ECO:0000259" key="2">
    <source>
        <dbReference type="Pfam" id="PF22181"/>
    </source>
</evidence>
<dbReference type="GO" id="GO:0016758">
    <property type="term" value="F:hexosyltransferase activity"/>
    <property type="evidence" value="ECO:0007669"/>
    <property type="project" value="UniProtKB-ARBA"/>
</dbReference>
<feature type="domain" description="Glycosyltransferase 2-like" evidence="1">
    <location>
        <begin position="19"/>
        <end position="160"/>
    </location>
</feature>
<dbReference type="SUPFAM" id="SSF53448">
    <property type="entry name" value="Nucleotide-diphospho-sugar transferases"/>
    <property type="match status" value="1"/>
</dbReference>
<feature type="domain" description="TarS/TarP linker" evidence="2">
    <location>
        <begin position="232"/>
        <end position="331"/>
    </location>
</feature>
<dbReference type="AlphaFoldDB" id="A0A6A9UYW0"/>
<sequence>MSEQSSPHAPESLDEPAVSVVVPVYNAMPYLRDLMDSLVAQDLPATDFEVVAVDDGSTDDSPAVLDEYAAAHPNVQVVHQPNSGWPGIPRNRGLDLARGRYVFFADADDRMGTEALRRMTAFADQHASDVVVPKMVGVGGRWVRAAMYAETQVDADLENVFTTLTPQKLFRRSFLLEHQIRFPEEKVRLEDGMMLARAYLTARRVSLLGDYDYYYLVARDDGKNISSQGFDPAGYTWSIGEVSRIIKELDPDQARADRIVLDLYRRKCLKFYEPERYWKMPDARRDAFLVEHRKHIETFITPEMEARLNRKARRRSQLIRAGDKAGLVALAADGVDHRPHLAELESAEWSWRGLRLRLRVSGGVPSATQAVELYLQDREGTRTATLVLDKDEVMARALGRLTVWQASVLVPSRLLRRDGEVVLDASVGLRDGQPGQRVRVQVAEHARLPAPRRGARPYATIKDNFSIELNGAR</sequence>
<name>A0A6A9UYW0_9ACTN</name>
<dbReference type="CDD" id="cd00761">
    <property type="entry name" value="Glyco_tranf_GTA_type"/>
    <property type="match status" value="1"/>
</dbReference>
<dbReference type="InterPro" id="IPR054028">
    <property type="entry name" value="TarS/TarP_linker"/>
</dbReference>
<comment type="caution">
    <text evidence="3">The sequence shown here is derived from an EMBL/GenBank/DDBJ whole genome shotgun (WGS) entry which is preliminary data.</text>
</comment>
<accession>A0A6A9UYW0</accession>
<dbReference type="InterPro" id="IPR029044">
    <property type="entry name" value="Nucleotide-diphossugar_trans"/>
</dbReference>
<protein>
    <submittedName>
        <fullName evidence="3">Glycosyltransferase</fullName>
    </submittedName>
</protein>
<dbReference type="Gene3D" id="3.90.550.10">
    <property type="entry name" value="Spore Coat Polysaccharide Biosynthesis Protein SpsA, Chain A"/>
    <property type="match status" value="1"/>
</dbReference>
<organism evidence="3 4">
    <name type="scientific">Auraticoccus cholistanensis</name>
    <dbReference type="NCBI Taxonomy" id="2656650"/>
    <lineage>
        <taxon>Bacteria</taxon>
        <taxon>Bacillati</taxon>
        <taxon>Actinomycetota</taxon>
        <taxon>Actinomycetes</taxon>
        <taxon>Propionibacteriales</taxon>
        <taxon>Propionibacteriaceae</taxon>
        <taxon>Auraticoccus</taxon>
    </lineage>
</organism>
<keyword evidence="4" id="KW-1185">Reference proteome</keyword>
<dbReference type="PANTHER" id="PTHR22916:SF3">
    <property type="entry name" value="UDP-GLCNAC:BETAGAL BETA-1,3-N-ACETYLGLUCOSAMINYLTRANSFERASE-LIKE PROTEIN 1"/>
    <property type="match status" value="1"/>
</dbReference>
<dbReference type="PANTHER" id="PTHR22916">
    <property type="entry name" value="GLYCOSYLTRANSFERASE"/>
    <property type="match status" value="1"/>
</dbReference>
<dbReference type="InterPro" id="IPR001173">
    <property type="entry name" value="Glyco_trans_2-like"/>
</dbReference>
<proteinExistence type="predicted"/>
<evidence type="ECO:0000313" key="4">
    <source>
        <dbReference type="Proteomes" id="UP000435304"/>
    </source>
</evidence>
<keyword evidence="3" id="KW-0808">Transferase</keyword>
<dbReference type="Proteomes" id="UP000435304">
    <property type="component" value="Unassembled WGS sequence"/>
</dbReference>
<dbReference type="RefSeq" id="WP_156611195.1">
    <property type="nucleotide sequence ID" value="NZ_WPCU01000010.1"/>
</dbReference>
<dbReference type="EMBL" id="WPCU01000010">
    <property type="protein sequence ID" value="MVA77112.1"/>
    <property type="molecule type" value="Genomic_DNA"/>
</dbReference>
<dbReference type="Pfam" id="PF00535">
    <property type="entry name" value="Glycos_transf_2"/>
    <property type="match status" value="1"/>
</dbReference>
<dbReference type="Pfam" id="PF22181">
    <property type="entry name" value="TarS_linker"/>
    <property type="match status" value="1"/>
</dbReference>
<evidence type="ECO:0000259" key="1">
    <source>
        <dbReference type="Pfam" id="PF00535"/>
    </source>
</evidence>